<keyword evidence="2" id="KW-0472">Membrane</keyword>
<evidence type="ECO:0000313" key="4">
    <source>
        <dbReference type="Proteomes" id="UP000199451"/>
    </source>
</evidence>
<sequence length="76" mass="7436">MTGYYDYVLGVIPLALLGITAALSIVGLPLTVAVPAGASVAGLVVGHALFVNGPATAAPQPTATPQPTQSPPVNAD</sequence>
<feature type="region of interest" description="Disordered" evidence="1">
    <location>
        <begin position="56"/>
        <end position="76"/>
    </location>
</feature>
<feature type="transmembrane region" description="Helical" evidence="2">
    <location>
        <begin position="32"/>
        <end position="51"/>
    </location>
</feature>
<keyword evidence="2" id="KW-1133">Transmembrane helix</keyword>
<evidence type="ECO:0000256" key="1">
    <source>
        <dbReference type="SAM" id="MobiDB-lite"/>
    </source>
</evidence>
<accession>A0A1G9SK86</accession>
<gene>
    <name evidence="3" type="ORF">SAMN04487949_1398</name>
</gene>
<dbReference type="RefSeq" id="WP_089695714.1">
    <property type="nucleotide sequence ID" value="NZ_FNHL01000002.1"/>
</dbReference>
<reference evidence="4" key="1">
    <citation type="submission" date="2016-10" db="EMBL/GenBank/DDBJ databases">
        <authorList>
            <person name="Varghese N."/>
            <person name="Submissions S."/>
        </authorList>
    </citation>
    <scope>NUCLEOTIDE SEQUENCE [LARGE SCALE GENOMIC DNA]</scope>
    <source>
        <strain evidence="4">CGMCC 1.10119</strain>
    </source>
</reference>
<evidence type="ECO:0000313" key="3">
    <source>
        <dbReference type="EMBL" id="SDM35829.1"/>
    </source>
</evidence>
<protein>
    <submittedName>
        <fullName evidence="3">Uncharacterized protein</fullName>
    </submittedName>
</protein>
<evidence type="ECO:0000256" key="2">
    <source>
        <dbReference type="SAM" id="Phobius"/>
    </source>
</evidence>
<feature type="transmembrane region" description="Helical" evidence="2">
    <location>
        <begin position="7"/>
        <end position="26"/>
    </location>
</feature>
<dbReference type="EMBL" id="FNHL01000002">
    <property type="protein sequence ID" value="SDM35829.1"/>
    <property type="molecule type" value="Genomic_DNA"/>
</dbReference>
<dbReference type="Proteomes" id="UP000199451">
    <property type="component" value="Unassembled WGS sequence"/>
</dbReference>
<dbReference type="AlphaFoldDB" id="A0A1G9SK86"/>
<dbReference type="Pfam" id="PF26047">
    <property type="entry name" value="DUF8015"/>
    <property type="match status" value="1"/>
</dbReference>
<name>A0A1G9SK86_9EURY</name>
<dbReference type="InterPro" id="IPR058328">
    <property type="entry name" value="DUF8015"/>
</dbReference>
<keyword evidence="2" id="KW-0812">Transmembrane</keyword>
<organism evidence="3 4">
    <name type="scientific">Halogranum gelatinilyticum</name>
    <dbReference type="NCBI Taxonomy" id="660521"/>
    <lineage>
        <taxon>Archaea</taxon>
        <taxon>Methanobacteriati</taxon>
        <taxon>Methanobacteriota</taxon>
        <taxon>Stenosarchaea group</taxon>
        <taxon>Halobacteria</taxon>
        <taxon>Halobacteriales</taxon>
        <taxon>Haloferacaceae</taxon>
    </lineage>
</organism>
<proteinExistence type="predicted"/>
<keyword evidence="4" id="KW-1185">Reference proteome</keyword>